<dbReference type="PANTHER" id="PTHR41521">
    <property type="match status" value="1"/>
</dbReference>
<evidence type="ECO:0000313" key="3">
    <source>
        <dbReference type="EMBL" id="MEP7728224.1"/>
    </source>
</evidence>
<dbReference type="Proteomes" id="UP001471651">
    <property type="component" value="Unassembled WGS sequence"/>
</dbReference>
<evidence type="ECO:0000313" key="2">
    <source>
        <dbReference type="EMBL" id="AWX99732.1"/>
    </source>
</evidence>
<dbReference type="Gene3D" id="3.30.70.100">
    <property type="match status" value="1"/>
</dbReference>
<evidence type="ECO:0000313" key="4">
    <source>
        <dbReference type="EMBL" id="QKK79378.1"/>
    </source>
</evidence>
<reference evidence="4 6" key="2">
    <citation type="submission" date="2020-06" db="EMBL/GenBank/DDBJ databases">
        <authorList>
            <person name="Voronona O.L."/>
            <person name="Aksenova E.I."/>
            <person name="Kunda M.S."/>
            <person name="Semenov A.N."/>
            <person name="Ryzhova N."/>
        </authorList>
    </citation>
    <scope>NUCLEOTIDE SEQUENCE [LARGE SCALE GENOMIC DNA]</scope>
    <source>
        <strain evidence="4 6">MPKMM3633</strain>
    </source>
</reference>
<organism evidence="2 5">
    <name type="scientific">Marinomonas primoryensis</name>
    <dbReference type="NCBI Taxonomy" id="178399"/>
    <lineage>
        <taxon>Bacteria</taxon>
        <taxon>Pseudomonadati</taxon>
        <taxon>Pseudomonadota</taxon>
        <taxon>Gammaproteobacteria</taxon>
        <taxon>Oceanospirillales</taxon>
        <taxon>Oceanospirillaceae</taxon>
        <taxon>Marinomonas</taxon>
    </lineage>
</organism>
<gene>
    <name evidence="2" type="ORF">A8139_06785</name>
    <name evidence="3" type="ORF">ABKW32_02110</name>
    <name evidence="4" type="ORF">MP3633_0642</name>
</gene>
<dbReference type="KEGG" id="mpri:MP3633_0642"/>
<proteinExistence type="predicted"/>
<dbReference type="OrthoDB" id="9806380at2"/>
<evidence type="ECO:0000259" key="1">
    <source>
        <dbReference type="Pfam" id="PF07045"/>
    </source>
</evidence>
<dbReference type="InterPro" id="IPR011008">
    <property type="entry name" value="Dimeric_a/b-barrel"/>
</dbReference>
<reference evidence="3 7" key="3">
    <citation type="submission" date="2024-05" db="EMBL/GenBank/DDBJ databases">
        <authorList>
            <person name="Busch G.E."/>
            <person name="Sharma I."/>
        </authorList>
    </citation>
    <scope>NUCLEOTIDE SEQUENCE [LARGE SCALE GENOMIC DNA]</scope>
    <source>
        <strain evidence="3 7">23GB23</strain>
    </source>
</reference>
<protein>
    <submittedName>
        <fullName evidence="3">DUF1330 domain-containing protein</fullName>
    </submittedName>
</protein>
<dbReference type="InterPro" id="IPR010753">
    <property type="entry name" value="DUF1330"/>
</dbReference>
<dbReference type="EMBL" id="CP016181">
    <property type="protein sequence ID" value="AWX99732.1"/>
    <property type="molecule type" value="Genomic_DNA"/>
</dbReference>
<dbReference type="SUPFAM" id="SSF54909">
    <property type="entry name" value="Dimeric alpha+beta barrel"/>
    <property type="match status" value="1"/>
</dbReference>
<dbReference type="Proteomes" id="UP000509371">
    <property type="component" value="Chromosome"/>
</dbReference>
<dbReference type="Pfam" id="PF07045">
    <property type="entry name" value="DUF1330"/>
    <property type="match status" value="1"/>
</dbReference>
<evidence type="ECO:0000313" key="5">
    <source>
        <dbReference type="Proteomes" id="UP000249898"/>
    </source>
</evidence>
<dbReference type="PANTHER" id="PTHR41521:SF4">
    <property type="entry name" value="BLR0684 PROTEIN"/>
    <property type="match status" value="1"/>
</dbReference>
<accession>A0A2Z4PQI0</accession>
<reference evidence="2 5" key="1">
    <citation type="submission" date="2016-06" db="EMBL/GenBank/DDBJ databases">
        <title>The sequenced genome of the ice-adhering bacterium Marinomonas primoryensis, from Antarctica.</title>
        <authorList>
            <person name="Graham L."/>
            <person name="Vance T.D.R."/>
            <person name="Davies P.L."/>
        </authorList>
    </citation>
    <scope>NUCLEOTIDE SEQUENCE [LARGE SCALE GENOMIC DNA]</scope>
    <source>
        <strain evidence="2 5">AceL</strain>
    </source>
</reference>
<dbReference type="Proteomes" id="UP000249898">
    <property type="component" value="Chromosome"/>
</dbReference>
<feature type="domain" description="DUF1330" evidence="1">
    <location>
        <begin position="4"/>
        <end position="91"/>
    </location>
</feature>
<keyword evidence="7" id="KW-1185">Reference proteome</keyword>
<dbReference type="EMBL" id="CP054301">
    <property type="protein sequence ID" value="QKK79378.1"/>
    <property type="molecule type" value="Genomic_DNA"/>
</dbReference>
<dbReference type="AlphaFoldDB" id="A0A2Z4PQI0"/>
<evidence type="ECO:0000313" key="7">
    <source>
        <dbReference type="Proteomes" id="UP001471651"/>
    </source>
</evidence>
<sequence length="91" mass="10081">MTSLVIVDLTPIDKTKLSEYSALAAETLKPFNGHFIAKGGIETLHGETAHPMKAVIEFPDKESAINWYNSAAYQAIIPLREQGMHSQFHLV</sequence>
<name>A0A2Z4PQI0_9GAMM</name>
<dbReference type="RefSeq" id="WP_112136740.1">
    <property type="nucleotide sequence ID" value="NZ_BAAAEF010000003.1"/>
</dbReference>
<evidence type="ECO:0000313" key="6">
    <source>
        <dbReference type="Proteomes" id="UP000509371"/>
    </source>
</evidence>
<dbReference type="EMBL" id="JBDYKN010000001">
    <property type="protein sequence ID" value="MEP7728224.1"/>
    <property type="molecule type" value="Genomic_DNA"/>
</dbReference>